<dbReference type="InterPro" id="IPR026961">
    <property type="entry name" value="PGG_dom"/>
</dbReference>
<gene>
    <name evidence="3" type="ORF">E3N88_38358</name>
</gene>
<comment type="caution">
    <text evidence="3">The sequence shown here is derived from an EMBL/GenBank/DDBJ whole genome shotgun (WGS) entry which is preliminary data.</text>
</comment>
<sequence length="341" mass="39347">MSIEEVEDMVRRTGMLFEASKRGNTRFIIELLRTYPAFKRDRNEDGITIFHIAVMHRHHEIYNLLYEIGSSRNDICILKDHLNNDNMLHLVGRSSKEMSSKMSGASLLMQRELLWFKEVYKIMPPSMRKEKNNQGQTPYELFSKENEDLLSKGLKWMRDCMVVATLIVTVAFAAAFTIPGGYKGDNGLPFFIHQRAFLVFVIADAISLFSSSTSILVFLSILTSRQEQHEFIHSLPSKLMTGLLTLLMSVAAMMVTFSASFFVLYNKGLKWVPILVAAFATVPVIVFAVLQFPLLVDMFRSTYDSRYLFKPKKRMLFFPKQRLSSGKSSCWRFPYTLYKHH</sequence>
<dbReference type="Proteomes" id="UP000326396">
    <property type="component" value="Linkage Group LG8"/>
</dbReference>
<dbReference type="SUPFAM" id="SSF48403">
    <property type="entry name" value="Ankyrin repeat"/>
    <property type="match status" value="1"/>
</dbReference>
<keyword evidence="1" id="KW-0472">Membrane</keyword>
<dbReference type="AlphaFoldDB" id="A0A5N6LTR6"/>
<dbReference type="InterPro" id="IPR036770">
    <property type="entry name" value="Ankyrin_rpt-contain_sf"/>
</dbReference>
<evidence type="ECO:0000313" key="3">
    <source>
        <dbReference type="EMBL" id="KAD2804981.1"/>
    </source>
</evidence>
<evidence type="ECO:0000259" key="2">
    <source>
        <dbReference type="Pfam" id="PF13962"/>
    </source>
</evidence>
<dbReference type="PANTHER" id="PTHR24177">
    <property type="entry name" value="CASKIN"/>
    <property type="match status" value="1"/>
</dbReference>
<dbReference type="Pfam" id="PF13962">
    <property type="entry name" value="PGG"/>
    <property type="match status" value="1"/>
</dbReference>
<dbReference type="EMBL" id="SZYD01000018">
    <property type="protein sequence ID" value="KAD2804981.1"/>
    <property type="molecule type" value="Genomic_DNA"/>
</dbReference>
<feature type="domain" description="PGG" evidence="2">
    <location>
        <begin position="159"/>
        <end position="263"/>
    </location>
</feature>
<keyword evidence="4" id="KW-1185">Reference proteome</keyword>
<organism evidence="3 4">
    <name type="scientific">Mikania micrantha</name>
    <name type="common">bitter vine</name>
    <dbReference type="NCBI Taxonomy" id="192012"/>
    <lineage>
        <taxon>Eukaryota</taxon>
        <taxon>Viridiplantae</taxon>
        <taxon>Streptophyta</taxon>
        <taxon>Embryophyta</taxon>
        <taxon>Tracheophyta</taxon>
        <taxon>Spermatophyta</taxon>
        <taxon>Magnoliopsida</taxon>
        <taxon>eudicotyledons</taxon>
        <taxon>Gunneridae</taxon>
        <taxon>Pentapetalae</taxon>
        <taxon>asterids</taxon>
        <taxon>campanulids</taxon>
        <taxon>Asterales</taxon>
        <taxon>Asteraceae</taxon>
        <taxon>Asteroideae</taxon>
        <taxon>Heliantheae alliance</taxon>
        <taxon>Eupatorieae</taxon>
        <taxon>Mikania</taxon>
    </lineage>
</organism>
<name>A0A5N6LTR6_9ASTR</name>
<feature type="transmembrane region" description="Helical" evidence="1">
    <location>
        <begin position="160"/>
        <end position="178"/>
    </location>
</feature>
<accession>A0A5N6LTR6</accession>
<dbReference type="Gene3D" id="1.25.40.20">
    <property type="entry name" value="Ankyrin repeat-containing domain"/>
    <property type="match status" value="1"/>
</dbReference>
<evidence type="ECO:0000256" key="1">
    <source>
        <dbReference type="SAM" id="Phobius"/>
    </source>
</evidence>
<keyword evidence="1" id="KW-1133">Transmembrane helix</keyword>
<protein>
    <recommendedName>
        <fullName evidence="2">PGG domain-containing protein</fullName>
    </recommendedName>
</protein>
<dbReference type="GO" id="GO:0016020">
    <property type="term" value="C:membrane"/>
    <property type="evidence" value="ECO:0007669"/>
    <property type="project" value="TreeGrafter"/>
</dbReference>
<dbReference type="PANTHER" id="PTHR24177:SF443">
    <property type="entry name" value="PGG DOMAIN-CONTAINING PROTEIN"/>
    <property type="match status" value="1"/>
</dbReference>
<reference evidence="3 4" key="1">
    <citation type="submission" date="2019-05" db="EMBL/GenBank/DDBJ databases">
        <title>Mikania micrantha, genome provides insights into the molecular mechanism of rapid growth.</title>
        <authorList>
            <person name="Liu B."/>
        </authorList>
    </citation>
    <scope>NUCLEOTIDE SEQUENCE [LARGE SCALE GENOMIC DNA]</scope>
    <source>
        <strain evidence="3">NLD-2019</strain>
        <tissue evidence="3">Leaf</tissue>
    </source>
</reference>
<evidence type="ECO:0000313" key="4">
    <source>
        <dbReference type="Proteomes" id="UP000326396"/>
    </source>
</evidence>
<feature type="transmembrane region" description="Helical" evidence="1">
    <location>
        <begin position="243"/>
        <end position="265"/>
    </location>
</feature>
<feature type="transmembrane region" description="Helical" evidence="1">
    <location>
        <begin position="198"/>
        <end position="222"/>
    </location>
</feature>
<dbReference type="OrthoDB" id="1652385at2759"/>
<proteinExistence type="predicted"/>
<keyword evidence="1" id="KW-0812">Transmembrane</keyword>
<feature type="transmembrane region" description="Helical" evidence="1">
    <location>
        <begin position="271"/>
        <end position="296"/>
    </location>
</feature>